<organism evidence="2 3">
    <name type="scientific">Olivibacter ginsenosidimutans</name>
    <dbReference type="NCBI Taxonomy" id="1176537"/>
    <lineage>
        <taxon>Bacteria</taxon>
        <taxon>Pseudomonadati</taxon>
        <taxon>Bacteroidota</taxon>
        <taxon>Sphingobacteriia</taxon>
        <taxon>Sphingobacteriales</taxon>
        <taxon>Sphingobacteriaceae</taxon>
        <taxon>Olivibacter</taxon>
    </lineage>
</organism>
<evidence type="ECO:0000256" key="1">
    <source>
        <dbReference type="SAM" id="Phobius"/>
    </source>
</evidence>
<keyword evidence="3" id="KW-1185">Reference proteome</keyword>
<keyword evidence="1" id="KW-0812">Transmembrane</keyword>
<name>A0ABP9AEM3_9SPHI</name>
<dbReference type="EMBL" id="BAABIQ010000003">
    <property type="protein sequence ID" value="GAA4779785.1"/>
    <property type="molecule type" value="Genomic_DNA"/>
</dbReference>
<reference evidence="3" key="1">
    <citation type="journal article" date="2019" name="Int. J. Syst. Evol. Microbiol.">
        <title>The Global Catalogue of Microorganisms (GCM) 10K type strain sequencing project: providing services to taxonomists for standard genome sequencing and annotation.</title>
        <authorList>
            <consortium name="The Broad Institute Genomics Platform"/>
            <consortium name="The Broad Institute Genome Sequencing Center for Infectious Disease"/>
            <person name="Wu L."/>
            <person name="Ma J."/>
        </authorList>
    </citation>
    <scope>NUCLEOTIDE SEQUENCE [LARGE SCALE GENOMIC DNA]</scope>
    <source>
        <strain evidence="3">JCM 18200</strain>
    </source>
</reference>
<protein>
    <submittedName>
        <fullName evidence="2">Uncharacterized protein</fullName>
    </submittedName>
</protein>
<feature type="transmembrane region" description="Helical" evidence="1">
    <location>
        <begin position="32"/>
        <end position="54"/>
    </location>
</feature>
<accession>A0ABP9AEM3</accession>
<gene>
    <name evidence="2" type="ORF">GCM10023231_03230</name>
</gene>
<comment type="caution">
    <text evidence="2">The sequence shown here is derived from an EMBL/GenBank/DDBJ whole genome shotgun (WGS) entry which is preliminary data.</text>
</comment>
<keyword evidence="1" id="KW-1133">Transmembrane helix</keyword>
<evidence type="ECO:0000313" key="2">
    <source>
        <dbReference type="EMBL" id="GAA4779785.1"/>
    </source>
</evidence>
<keyword evidence="1" id="KW-0472">Membrane</keyword>
<evidence type="ECO:0000313" key="3">
    <source>
        <dbReference type="Proteomes" id="UP001501411"/>
    </source>
</evidence>
<sequence length="72" mass="7971">MLKFFPSISSLPDPLPTKKDRPFMADMGDLPLSLMLSISVSGCVGDGVVLLQAIEKKIMQQKKKNRLLRLAL</sequence>
<proteinExistence type="predicted"/>
<dbReference type="Proteomes" id="UP001501411">
    <property type="component" value="Unassembled WGS sequence"/>
</dbReference>